<dbReference type="GeneID" id="85441990"/>
<keyword evidence="1" id="KW-0472">Membrane</keyword>
<keyword evidence="1" id="KW-1133">Transmembrane helix</keyword>
<feature type="transmembrane region" description="Helical" evidence="1">
    <location>
        <begin position="57"/>
        <end position="77"/>
    </location>
</feature>
<reference evidence="2" key="1">
    <citation type="submission" date="2021-06" db="EMBL/GenBank/DDBJ databases">
        <title>Comparative genomics, transcriptomics and evolutionary studies reveal genomic signatures of adaptation to plant cell wall in hemibiotrophic fungi.</title>
        <authorList>
            <consortium name="DOE Joint Genome Institute"/>
            <person name="Baroncelli R."/>
            <person name="Diaz J.F."/>
            <person name="Benocci T."/>
            <person name="Peng M."/>
            <person name="Battaglia E."/>
            <person name="Haridas S."/>
            <person name="Andreopoulos W."/>
            <person name="Labutti K."/>
            <person name="Pangilinan J."/>
            <person name="Floch G.L."/>
            <person name="Makela M.R."/>
            <person name="Henrissat B."/>
            <person name="Grigoriev I.V."/>
            <person name="Crouch J.A."/>
            <person name="De Vries R.P."/>
            <person name="Sukno S.A."/>
            <person name="Thon M.R."/>
        </authorList>
    </citation>
    <scope>NUCLEOTIDE SEQUENCE</scope>
    <source>
        <strain evidence="2">CBS 125086</strain>
    </source>
</reference>
<sequence length="155" mass="17509">MSSGSSIWDYITSYRLTFAYLTLYHRRECSGGTEPPYWKRRYCGDFRDTDSVYSSHLTPPIAVTAIALWVMLMSVIAPRASGNPAARTYISRRCNCRVHRGRLSPRQIKATGRLIASGASFSDLHGLQQASGQINGLPRLAALRHMHIWKQKPLR</sequence>
<evidence type="ECO:0000313" key="2">
    <source>
        <dbReference type="EMBL" id="KAK1593194.1"/>
    </source>
</evidence>
<dbReference type="RefSeq" id="XP_060414518.1">
    <property type="nucleotide sequence ID" value="XM_060557750.1"/>
</dbReference>
<comment type="caution">
    <text evidence="2">The sequence shown here is derived from an EMBL/GenBank/DDBJ whole genome shotgun (WGS) entry which is preliminary data.</text>
</comment>
<gene>
    <name evidence="2" type="ORF">LY79DRAFT_553079</name>
</gene>
<evidence type="ECO:0000256" key="1">
    <source>
        <dbReference type="SAM" id="Phobius"/>
    </source>
</evidence>
<organism evidence="2 3">
    <name type="scientific">Colletotrichum navitas</name>
    <dbReference type="NCBI Taxonomy" id="681940"/>
    <lineage>
        <taxon>Eukaryota</taxon>
        <taxon>Fungi</taxon>
        <taxon>Dikarya</taxon>
        <taxon>Ascomycota</taxon>
        <taxon>Pezizomycotina</taxon>
        <taxon>Sordariomycetes</taxon>
        <taxon>Hypocreomycetidae</taxon>
        <taxon>Glomerellales</taxon>
        <taxon>Glomerellaceae</taxon>
        <taxon>Colletotrichum</taxon>
        <taxon>Colletotrichum graminicola species complex</taxon>
    </lineage>
</organism>
<protein>
    <submittedName>
        <fullName evidence="2">Uncharacterized protein</fullName>
    </submittedName>
</protein>
<keyword evidence="1" id="KW-0812">Transmembrane</keyword>
<proteinExistence type="predicted"/>
<dbReference type="Proteomes" id="UP001230504">
    <property type="component" value="Unassembled WGS sequence"/>
</dbReference>
<name>A0AAD8V536_9PEZI</name>
<accession>A0AAD8V536</accession>
<evidence type="ECO:0000313" key="3">
    <source>
        <dbReference type="Proteomes" id="UP001230504"/>
    </source>
</evidence>
<dbReference type="AlphaFoldDB" id="A0AAD8V536"/>
<dbReference type="EMBL" id="JAHLJV010000027">
    <property type="protein sequence ID" value="KAK1593194.1"/>
    <property type="molecule type" value="Genomic_DNA"/>
</dbReference>
<keyword evidence="3" id="KW-1185">Reference proteome</keyword>